<accession>A0A0E9X596</accession>
<dbReference type="EMBL" id="GBXM01011517">
    <property type="protein sequence ID" value="JAH97060.1"/>
    <property type="molecule type" value="Transcribed_RNA"/>
</dbReference>
<evidence type="ECO:0000313" key="1">
    <source>
        <dbReference type="EMBL" id="JAH97060.1"/>
    </source>
</evidence>
<dbReference type="AlphaFoldDB" id="A0A0E9X596"/>
<reference evidence="1" key="2">
    <citation type="journal article" date="2015" name="Fish Shellfish Immunol.">
        <title>Early steps in the European eel (Anguilla anguilla)-Vibrio vulnificus interaction in the gills: Role of the RtxA13 toxin.</title>
        <authorList>
            <person name="Callol A."/>
            <person name="Pajuelo D."/>
            <person name="Ebbesson L."/>
            <person name="Teles M."/>
            <person name="MacKenzie S."/>
            <person name="Amaro C."/>
        </authorList>
    </citation>
    <scope>NUCLEOTIDE SEQUENCE</scope>
</reference>
<protein>
    <submittedName>
        <fullName evidence="1">Uncharacterized protein</fullName>
    </submittedName>
</protein>
<reference evidence="1" key="1">
    <citation type="submission" date="2014-11" db="EMBL/GenBank/DDBJ databases">
        <authorList>
            <person name="Amaro Gonzalez C."/>
        </authorList>
    </citation>
    <scope>NUCLEOTIDE SEQUENCE</scope>
</reference>
<organism evidence="1">
    <name type="scientific">Anguilla anguilla</name>
    <name type="common">European freshwater eel</name>
    <name type="synonym">Muraena anguilla</name>
    <dbReference type="NCBI Taxonomy" id="7936"/>
    <lineage>
        <taxon>Eukaryota</taxon>
        <taxon>Metazoa</taxon>
        <taxon>Chordata</taxon>
        <taxon>Craniata</taxon>
        <taxon>Vertebrata</taxon>
        <taxon>Euteleostomi</taxon>
        <taxon>Actinopterygii</taxon>
        <taxon>Neopterygii</taxon>
        <taxon>Teleostei</taxon>
        <taxon>Anguilliformes</taxon>
        <taxon>Anguillidae</taxon>
        <taxon>Anguilla</taxon>
    </lineage>
</organism>
<name>A0A0E9X596_ANGAN</name>
<proteinExistence type="predicted"/>
<sequence>MYKCLSTLQFKKAFEDAEFQNKALIKTYCSGTLKYITFKEEKYSTPPLQYSTLIRVWYILFLSTAMFTINKFEFKDCSNKNNASLVLCLFWSIFGKNKNYYKNILYSTVV</sequence>